<dbReference type="PANTHER" id="PTHR21646">
    <property type="entry name" value="UBIQUITIN CARBOXYL-TERMINAL HYDROLASE"/>
    <property type="match status" value="1"/>
</dbReference>
<reference evidence="10" key="1">
    <citation type="journal article" date="2020" name="Nat. Commun.">
        <title>Genome sequence of the cluster root forming white lupin.</title>
        <authorList>
            <person name="Hufnagel B."/>
            <person name="Marques A."/>
            <person name="Soriano A."/>
            <person name="Marques L."/>
            <person name="Divol F."/>
            <person name="Doumas P."/>
            <person name="Sallet E."/>
            <person name="Mancinotti D."/>
            <person name="Carrere S."/>
            <person name="Marande W."/>
            <person name="Arribat S."/>
            <person name="Keller J."/>
            <person name="Huneau C."/>
            <person name="Blein T."/>
            <person name="Aime D."/>
            <person name="Laguerre M."/>
            <person name="Taylor J."/>
            <person name="Schubert V."/>
            <person name="Nelson M."/>
            <person name="Geu-Flores F."/>
            <person name="Crespi M."/>
            <person name="Gallardo-Guerrero K."/>
            <person name="Delaux P.-M."/>
            <person name="Salse J."/>
            <person name="Berges H."/>
            <person name="Guyot R."/>
            <person name="Gouzy J."/>
            <person name="Peret B."/>
        </authorList>
    </citation>
    <scope>NUCLEOTIDE SEQUENCE [LARGE SCALE GENOMIC DNA]</scope>
    <source>
        <strain evidence="10">cv. Amiga</strain>
    </source>
</reference>
<keyword evidence="4" id="KW-0645">Protease</keyword>
<dbReference type="Pfam" id="PF00443">
    <property type="entry name" value="UCH"/>
    <property type="match status" value="1"/>
</dbReference>
<evidence type="ECO:0000256" key="5">
    <source>
        <dbReference type="ARBA" id="ARBA00022786"/>
    </source>
</evidence>
<dbReference type="AlphaFoldDB" id="A0A6A4QR34"/>
<accession>A0A6A4QR34</accession>
<evidence type="ECO:0000256" key="6">
    <source>
        <dbReference type="ARBA" id="ARBA00022801"/>
    </source>
</evidence>
<dbReference type="PROSITE" id="PS50235">
    <property type="entry name" value="USP_3"/>
    <property type="match status" value="1"/>
</dbReference>
<evidence type="ECO:0000256" key="7">
    <source>
        <dbReference type="ARBA" id="ARBA00022807"/>
    </source>
</evidence>
<organism evidence="9 10">
    <name type="scientific">Lupinus albus</name>
    <name type="common">White lupine</name>
    <name type="synonym">Lupinus termis</name>
    <dbReference type="NCBI Taxonomy" id="3870"/>
    <lineage>
        <taxon>Eukaryota</taxon>
        <taxon>Viridiplantae</taxon>
        <taxon>Streptophyta</taxon>
        <taxon>Embryophyta</taxon>
        <taxon>Tracheophyta</taxon>
        <taxon>Spermatophyta</taxon>
        <taxon>Magnoliopsida</taxon>
        <taxon>eudicotyledons</taxon>
        <taxon>Gunneridae</taxon>
        <taxon>Pentapetalae</taxon>
        <taxon>rosids</taxon>
        <taxon>fabids</taxon>
        <taxon>Fabales</taxon>
        <taxon>Fabaceae</taxon>
        <taxon>Papilionoideae</taxon>
        <taxon>50 kb inversion clade</taxon>
        <taxon>genistoids sensu lato</taxon>
        <taxon>core genistoids</taxon>
        <taxon>Genisteae</taxon>
        <taxon>Lupinus</taxon>
    </lineage>
</organism>
<comment type="caution">
    <text evidence="9">The sequence shown here is derived from an EMBL/GenBank/DDBJ whole genome shotgun (WGS) entry which is preliminary data.</text>
</comment>
<evidence type="ECO:0000256" key="2">
    <source>
        <dbReference type="ARBA" id="ARBA00009085"/>
    </source>
</evidence>
<dbReference type="EC" id="3.4.19.12" evidence="3"/>
<dbReference type="SUPFAM" id="SSF54001">
    <property type="entry name" value="Cysteine proteinases"/>
    <property type="match status" value="1"/>
</dbReference>
<dbReference type="Proteomes" id="UP000447434">
    <property type="component" value="Chromosome 3"/>
</dbReference>
<comment type="similarity">
    <text evidence="2">Belongs to the peptidase C19 family.</text>
</comment>
<dbReference type="GO" id="GO:0006508">
    <property type="term" value="P:proteolysis"/>
    <property type="evidence" value="ECO:0007669"/>
    <property type="project" value="UniProtKB-KW"/>
</dbReference>
<evidence type="ECO:0000259" key="8">
    <source>
        <dbReference type="PROSITE" id="PS50235"/>
    </source>
</evidence>
<dbReference type="PROSITE" id="PS00972">
    <property type="entry name" value="USP_1"/>
    <property type="match status" value="1"/>
</dbReference>
<keyword evidence="10" id="KW-1185">Reference proteome</keyword>
<name>A0A6A4QR34_LUPAL</name>
<evidence type="ECO:0000256" key="4">
    <source>
        <dbReference type="ARBA" id="ARBA00022670"/>
    </source>
</evidence>
<evidence type="ECO:0000256" key="1">
    <source>
        <dbReference type="ARBA" id="ARBA00000707"/>
    </source>
</evidence>
<keyword evidence="5" id="KW-0833">Ubl conjugation pathway</keyword>
<dbReference type="PANTHER" id="PTHR21646:SF24">
    <property type="entry name" value="UBIQUITIN CARBOXYL-TERMINAL HYDROLASE"/>
    <property type="match status" value="1"/>
</dbReference>
<dbReference type="InterPro" id="IPR038765">
    <property type="entry name" value="Papain-like_cys_pep_sf"/>
</dbReference>
<evidence type="ECO:0000313" key="10">
    <source>
        <dbReference type="Proteomes" id="UP000447434"/>
    </source>
</evidence>
<comment type="catalytic activity">
    <reaction evidence="1">
        <text>Thiol-dependent hydrolysis of ester, thioester, amide, peptide and isopeptide bonds formed by the C-terminal Gly of ubiquitin (a 76-residue protein attached to proteins as an intracellular targeting signal).</text>
        <dbReference type="EC" id="3.4.19.12"/>
    </reaction>
</comment>
<proteinExistence type="inferred from homology"/>
<dbReference type="GO" id="GO:0004843">
    <property type="term" value="F:cysteine-type deubiquitinase activity"/>
    <property type="evidence" value="ECO:0007669"/>
    <property type="project" value="UniProtKB-EC"/>
</dbReference>
<dbReference type="GO" id="GO:0016579">
    <property type="term" value="P:protein deubiquitination"/>
    <property type="evidence" value="ECO:0007669"/>
    <property type="project" value="InterPro"/>
</dbReference>
<dbReference type="EMBL" id="WOCE01000003">
    <property type="protein sequence ID" value="KAE9616788.1"/>
    <property type="molecule type" value="Genomic_DNA"/>
</dbReference>
<dbReference type="Gene3D" id="3.90.70.10">
    <property type="entry name" value="Cysteine proteinases"/>
    <property type="match status" value="1"/>
</dbReference>
<sequence>MTNKSIWFLTGGGRMGRIQCLWIRMRRRGFCIMLRQIFLELQVYGLSDSLGCREGKGDDIASFSGSAPLKMNGSSGSINGNSLTLSLSPGEAGSLGLTGFQNLGNTCFMNSALQCLAHTPKLVDYFLDDYGREINHDNPSGMNVCYHFLASYLNRSNGGLFA</sequence>
<dbReference type="InterPro" id="IPR028889">
    <property type="entry name" value="USP"/>
</dbReference>
<keyword evidence="6 9" id="KW-0378">Hydrolase</keyword>
<dbReference type="OrthoDB" id="1744911at2759"/>
<protein>
    <recommendedName>
        <fullName evidence="3">ubiquitinyl hydrolase 1</fullName>
        <ecNumber evidence="3">3.4.19.12</ecNumber>
    </recommendedName>
</protein>
<gene>
    <name evidence="9" type="ORF">Lalb_Chr03g0028511</name>
</gene>
<evidence type="ECO:0000313" key="9">
    <source>
        <dbReference type="EMBL" id="KAE9616788.1"/>
    </source>
</evidence>
<dbReference type="InterPro" id="IPR050185">
    <property type="entry name" value="Ub_carboxyl-term_hydrolase"/>
</dbReference>
<evidence type="ECO:0000256" key="3">
    <source>
        <dbReference type="ARBA" id="ARBA00012759"/>
    </source>
</evidence>
<keyword evidence="7" id="KW-0788">Thiol protease</keyword>
<dbReference type="InterPro" id="IPR018200">
    <property type="entry name" value="USP_CS"/>
</dbReference>
<feature type="domain" description="USP" evidence="8">
    <location>
        <begin position="98"/>
        <end position="162"/>
    </location>
</feature>
<dbReference type="InterPro" id="IPR001394">
    <property type="entry name" value="Peptidase_C19_UCH"/>
</dbReference>